<evidence type="ECO:0000256" key="1">
    <source>
        <dbReference type="SAM" id="MobiDB-lite"/>
    </source>
</evidence>
<name>A0A7J8CZC9_MOLMO</name>
<protein>
    <submittedName>
        <fullName evidence="2">Uncharacterized protein</fullName>
    </submittedName>
</protein>
<organism evidence="2 3">
    <name type="scientific">Molossus molossus</name>
    <name type="common">Pallas' mastiff bat</name>
    <name type="synonym">Vespertilio molossus</name>
    <dbReference type="NCBI Taxonomy" id="27622"/>
    <lineage>
        <taxon>Eukaryota</taxon>
        <taxon>Metazoa</taxon>
        <taxon>Chordata</taxon>
        <taxon>Craniata</taxon>
        <taxon>Vertebrata</taxon>
        <taxon>Euteleostomi</taxon>
        <taxon>Mammalia</taxon>
        <taxon>Eutheria</taxon>
        <taxon>Laurasiatheria</taxon>
        <taxon>Chiroptera</taxon>
        <taxon>Yangochiroptera</taxon>
        <taxon>Molossidae</taxon>
        <taxon>Molossus</taxon>
    </lineage>
</organism>
<dbReference type="Proteomes" id="UP000550707">
    <property type="component" value="Unassembled WGS sequence"/>
</dbReference>
<accession>A0A7J8CZC9</accession>
<proteinExistence type="predicted"/>
<feature type="region of interest" description="Disordered" evidence="1">
    <location>
        <begin position="143"/>
        <end position="167"/>
    </location>
</feature>
<dbReference type="InParanoid" id="A0A7J8CZC9"/>
<sequence length="167" mass="17978">MWGACPVSLKVSAGACSEMKTTIPVGRDLASVPIHLPKQHVAKASVCLSVEWGDRSEGHRWEPHSRSQGRQGPQGAALACYLCCGPPGRPGPEAIPAPLRVRTLPLGSRPCPQPVSRTRGPAAPRIRTCCRLSRFCPQDRAPEEEAWLPSQPREGADGTPLLPVQRL</sequence>
<dbReference type="EMBL" id="JACASF010000019">
    <property type="protein sequence ID" value="KAF6416106.1"/>
    <property type="molecule type" value="Genomic_DNA"/>
</dbReference>
<reference evidence="2 3" key="1">
    <citation type="journal article" date="2020" name="Nature">
        <title>Six reference-quality genomes reveal evolution of bat adaptations.</title>
        <authorList>
            <person name="Jebb D."/>
            <person name="Huang Z."/>
            <person name="Pippel M."/>
            <person name="Hughes G.M."/>
            <person name="Lavrichenko K."/>
            <person name="Devanna P."/>
            <person name="Winkler S."/>
            <person name="Jermiin L.S."/>
            <person name="Skirmuntt E.C."/>
            <person name="Katzourakis A."/>
            <person name="Burkitt-Gray L."/>
            <person name="Ray D.A."/>
            <person name="Sullivan K.A.M."/>
            <person name="Roscito J.G."/>
            <person name="Kirilenko B.M."/>
            <person name="Davalos L.M."/>
            <person name="Corthals A.P."/>
            <person name="Power M.L."/>
            <person name="Jones G."/>
            <person name="Ransome R.D."/>
            <person name="Dechmann D.K.N."/>
            <person name="Locatelli A.G."/>
            <person name="Puechmaille S.J."/>
            <person name="Fedrigo O."/>
            <person name="Jarvis E.D."/>
            <person name="Hiller M."/>
            <person name="Vernes S.C."/>
            <person name="Myers E.W."/>
            <person name="Teeling E.C."/>
        </authorList>
    </citation>
    <scope>NUCLEOTIDE SEQUENCE [LARGE SCALE GENOMIC DNA]</scope>
    <source>
        <strain evidence="2">MMolMol1</strain>
        <tissue evidence="2">Muscle</tissue>
    </source>
</reference>
<evidence type="ECO:0000313" key="2">
    <source>
        <dbReference type="EMBL" id="KAF6416106.1"/>
    </source>
</evidence>
<dbReference type="AlphaFoldDB" id="A0A7J8CZC9"/>
<evidence type="ECO:0000313" key="3">
    <source>
        <dbReference type="Proteomes" id="UP000550707"/>
    </source>
</evidence>
<gene>
    <name evidence="2" type="ORF">HJG59_009428</name>
</gene>
<comment type="caution">
    <text evidence="2">The sequence shown here is derived from an EMBL/GenBank/DDBJ whole genome shotgun (WGS) entry which is preliminary data.</text>
</comment>
<keyword evidence="3" id="KW-1185">Reference proteome</keyword>